<sequence>MRVLIMLFLLVPILEIWFLVAAGRGIGWGPALLLCVLTGVIGAWLAKREGLQIFRLAQVQLSRGELPGEAILDGICVFMGGLLLLAPGFLSDIVGFLLLIPYTRGIAKLFIKRWLYKRIRNGQLNIFTFNRFNRF</sequence>
<dbReference type="AlphaFoldDB" id="A0A848CTF0"/>
<evidence type="ECO:0000313" key="2">
    <source>
        <dbReference type="EMBL" id="NME99083.1"/>
    </source>
</evidence>
<dbReference type="EMBL" id="JABAGO010000022">
    <property type="protein sequence ID" value="NME99083.1"/>
    <property type="molecule type" value="Genomic_DNA"/>
</dbReference>
<evidence type="ECO:0000256" key="1">
    <source>
        <dbReference type="SAM" id="Phobius"/>
    </source>
</evidence>
<reference evidence="2 3" key="1">
    <citation type="submission" date="2020-04" db="EMBL/GenBank/DDBJ databases">
        <authorList>
            <person name="Hitch T.C.A."/>
            <person name="Wylensek D."/>
            <person name="Clavel T."/>
        </authorList>
    </citation>
    <scope>NUCLEOTIDE SEQUENCE [LARGE SCALE GENOMIC DNA]</scope>
    <source>
        <strain evidence="2 3">WB01_D5_05</strain>
    </source>
</reference>
<comment type="caution">
    <text evidence="2">The sequence shown here is derived from an EMBL/GenBank/DDBJ whole genome shotgun (WGS) entry which is preliminary data.</text>
</comment>
<dbReference type="NCBIfam" id="NF008528">
    <property type="entry name" value="PRK11463.1-2"/>
    <property type="match status" value="1"/>
</dbReference>
<dbReference type="RefSeq" id="WP_021622278.1">
    <property type="nucleotide sequence ID" value="NZ_CABKST010000166.1"/>
</dbReference>
<keyword evidence="1" id="KW-0472">Membrane</keyword>
<protein>
    <submittedName>
        <fullName evidence="2">Membrane protein FxsA</fullName>
    </submittedName>
</protein>
<accession>A0A848CTF0</accession>
<dbReference type="GO" id="GO:0016020">
    <property type="term" value="C:membrane"/>
    <property type="evidence" value="ECO:0007669"/>
    <property type="project" value="InterPro"/>
</dbReference>
<name>A0A848CTF0_ANEAE</name>
<gene>
    <name evidence="2" type="primary">fxsA</name>
    <name evidence="2" type="ORF">HF838_12515</name>
</gene>
<dbReference type="PANTHER" id="PTHR35335:SF1">
    <property type="entry name" value="UPF0716 PROTEIN FXSA"/>
    <property type="match status" value="1"/>
</dbReference>
<dbReference type="PANTHER" id="PTHR35335">
    <property type="entry name" value="UPF0716 PROTEIN FXSA"/>
    <property type="match status" value="1"/>
</dbReference>
<dbReference type="OrthoDB" id="9792788at2"/>
<dbReference type="Pfam" id="PF04186">
    <property type="entry name" value="FxsA"/>
    <property type="match status" value="1"/>
</dbReference>
<feature type="transmembrane region" description="Helical" evidence="1">
    <location>
        <begin position="28"/>
        <end position="46"/>
    </location>
</feature>
<dbReference type="InterPro" id="IPR007313">
    <property type="entry name" value="FxsA"/>
</dbReference>
<evidence type="ECO:0000313" key="3">
    <source>
        <dbReference type="Proteomes" id="UP000561326"/>
    </source>
</evidence>
<keyword evidence="1" id="KW-0812">Transmembrane</keyword>
<dbReference type="GeneID" id="92839779"/>
<organism evidence="2 3">
    <name type="scientific">Aneurinibacillus aneurinilyticus</name>
    <name type="common">Bacillus aneurinolyticus</name>
    <dbReference type="NCBI Taxonomy" id="1391"/>
    <lineage>
        <taxon>Bacteria</taxon>
        <taxon>Bacillati</taxon>
        <taxon>Bacillota</taxon>
        <taxon>Bacilli</taxon>
        <taxon>Bacillales</taxon>
        <taxon>Paenibacillaceae</taxon>
        <taxon>Aneurinibacillus group</taxon>
        <taxon>Aneurinibacillus</taxon>
    </lineage>
</organism>
<keyword evidence="1" id="KW-1133">Transmembrane helix</keyword>
<proteinExistence type="predicted"/>
<dbReference type="Proteomes" id="UP000561326">
    <property type="component" value="Unassembled WGS sequence"/>
</dbReference>